<dbReference type="GO" id="GO:0046872">
    <property type="term" value="F:metal ion binding"/>
    <property type="evidence" value="ECO:0007669"/>
    <property type="project" value="UniProtKB-KW"/>
</dbReference>
<gene>
    <name evidence="4" type="ORF">ACAOBT_LOCUS24606</name>
</gene>
<comment type="caution">
    <text evidence="4">The sequence shown here is derived from an EMBL/GenBank/DDBJ whole genome shotgun (WGS) entry which is preliminary data.</text>
</comment>
<keyword evidence="5" id="KW-1185">Reference proteome</keyword>
<name>A0A9P0PTZ0_ACAOB</name>
<proteinExistence type="predicted"/>
<feature type="domain" description="DDE Tnp4" evidence="3">
    <location>
        <begin position="6"/>
        <end position="63"/>
    </location>
</feature>
<evidence type="ECO:0000256" key="2">
    <source>
        <dbReference type="ARBA" id="ARBA00022723"/>
    </source>
</evidence>
<dbReference type="Proteomes" id="UP001152888">
    <property type="component" value="Unassembled WGS sequence"/>
</dbReference>
<dbReference type="Pfam" id="PF13359">
    <property type="entry name" value="DDE_Tnp_4"/>
    <property type="match status" value="1"/>
</dbReference>
<comment type="cofactor">
    <cofactor evidence="1">
        <name>a divalent metal cation</name>
        <dbReference type="ChEBI" id="CHEBI:60240"/>
    </cofactor>
</comment>
<evidence type="ECO:0000256" key="1">
    <source>
        <dbReference type="ARBA" id="ARBA00001968"/>
    </source>
</evidence>
<sequence>MTPLNTSTTPAEEIYNESIIPSRNVIERSYGVWKKRYPCLAMGLRVHLDTAQAVTLGTAVLHNIACPNNEAMPPISPEQENAINMNLNLNLTRY</sequence>
<keyword evidence="2" id="KW-0479">Metal-binding</keyword>
<evidence type="ECO:0000259" key="3">
    <source>
        <dbReference type="Pfam" id="PF13359"/>
    </source>
</evidence>
<dbReference type="AlphaFoldDB" id="A0A9P0PTZ0"/>
<dbReference type="InterPro" id="IPR027806">
    <property type="entry name" value="HARBI1_dom"/>
</dbReference>
<dbReference type="EMBL" id="CAKOFQ010007342">
    <property type="protein sequence ID" value="CAH1998834.1"/>
    <property type="molecule type" value="Genomic_DNA"/>
</dbReference>
<reference evidence="4" key="1">
    <citation type="submission" date="2022-03" db="EMBL/GenBank/DDBJ databases">
        <authorList>
            <person name="Sayadi A."/>
        </authorList>
    </citation>
    <scope>NUCLEOTIDE SEQUENCE</scope>
</reference>
<protein>
    <recommendedName>
        <fullName evidence="3">DDE Tnp4 domain-containing protein</fullName>
    </recommendedName>
</protein>
<accession>A0A9P0PTZ0</accession>
<evidence type="ECO:0000313" key="4">
    <source>
        <dbReference type="EMBL" id="CAH1998834.1"/>
    </source>
</evidence>
<evidence type="ECO:0000313" key="5">
    <source>
        <dbReference type="Proteomes" id="UP001152888"/>
    </source>
</evidence>
<organism evidence="4 5">
    <name type="scientific">Acanthoscelides obtectus</name>
    <name type="common">Bean weevil</name>
    <name type="synonym">Bruchus obtectus</name>
    <dbReference type="NCBI Taxonomy" id="200917"/>
    <lineage>
        <taxon>Eukaryota</taxon>
        <taxon>Metazoa</taxon>
        <taxon>Ecdysozoa</taxon>
        <taxon>Arthropoda</taxon>
        <taxon>Hexapoda</taxon>
        <taxon>Insecta</taxon>
        <taxon>Pterygota</taxon>
        <taxon>Neoptera</taxon>
        <taxon>Endopterygota</taxon>
        <taxon>Coleoptera</taxon>
        <taxon>Polyphaga</taxon>
        <taxon>Cucujiformia</taxon>
        <taxon>Chrysomeloidea</taxon>
        <taxon>Chrysomelidae</taxon>
        <taxon>Bruchinae</taxon>
        <taxon>Bruchini</taxon>
        <taxon>Acanthoscelides</taxon>
    </lineage>
</organism>
<dbReference type="OrthoDB" id="6512700at2759"/>